<dbReference type="InterPro" id="IPR005074">
    <property type="entry name" value="Peptidase_C39"/>
</dbReference>
<gene>
    <name evidence="2" type="ORF">Q5Y73_15070</name>
</gene>
<keyword evidence="3" id="KW-1185">Reference proteome</keyword>
<dbReference type="InterPro" id="IPR039564">
    <property type="entry name" value="Peptidase_C39-like"/>
</dbReference>
<dbReference type="RefSeq" id="WP_305992740.1">
    <property type="nucleotide sequence ID" value="NZ_JAVAMP010000008.1"/>
</dbReference>
<dbReference type="EMBL" id="JAVAMP010000008">
    <property type="protein sequence ID" value="MDP5275428.1"/>
    <property type="molecule type" value="Genomic_DNA"/>
</dbReference>
<dbReference type="Proteomes" id="UP001231941">
    <property type="component" value="Unassembled WGS sequence"/>
</dbReference>
<feature type="domain" description="Peptidase C39" evidence="1">
    <location>
        <begin position="52"/>
        <end position="192"/>
    </location>
</feature>
<proteinExistence type="predicted"/>
<organism evidence="2 3">
    <name type="scientific">Chengkuizengella axinellae</name>
    <dbReference type="NCBI Taxonomy" id="3064388"/>
    <lineage>
        <taxon>Bacteria</taxon>
        <taxon>Bacillati</taxon>
        <taxon>Bacillota</taxon>
        <taxon>Bacilli</taxon>
        <taxon>Bacillales</taxon>
        <taxon>Paenibacillaceae</taxon>
        <taxon>Chengkuizengella</taxon>
    </lineage>
</organism>
<evidence type="ECO:0000313" key="2">
    <source>
        <dbReference type="EMBL" id="MDP5275428.1"/>
    </source>
</evidence>
<sequence length="196" mass="22184">MISEMNIERTVNSDFGMNYCFYVPRYPQHFAAEDWPNDVSCEGEGPDYWGRRCCGLASLRMIIGHFNKNVPMQYELLKNGLNQNAYCTKGWIHKGLAELGSDYGLKGTPIAIKDGAHLQKILVTNGPVIVSITESFPEDGRKGGHLIVVCGRHQHDQETTITFRDPSKWGENHSHVSEKRFLKSFSGRGIYFSEKL</sequence>
<evidence type="ECO:0000259" key="1">
    <source>
        <dbReference type="PROSITE" id="PS50990"/>
    </source>
</evidence>
<protein>
    <submittedName>
        <fullName evidence="2">C39 family peptidase</fullName>
    </submittedName>
</protein>
<accession>A0ABT9J1R2</accession>
<name>A0ABT9J1R2_9BACL</name>
<comment type="caution">
    <text evidence="2">The sequence shown here is derived from an EMBL/GenBank/DDBJ whole genome shotgun (WGS) entry which is preliminary data.</text>
</comment>
<dbReference type="Pfam" id="PF13529">
    <property type="entry name" value="Peptidase_C39_2"/>
    <property type="match status" value="1"/>
</dbReference>
<dbReference type="Gene3D" id="3.90.70.10">
    <property type="entry name" value="Cysteine proteinases"/>
    <property type="match status" value="1"/>
</dbReference>
<dbReference type="PROSITE" id="PS50990">
    <property type="entry name" value="PEPTIDASE_C39"/>
    <property type="match status" value="1"/>
</dbReference>
<evidence type="ECO:0000313" key="3">
    <source>
        <dbReference type="Proteomes" id="UP001231941"/>
    </source>
</evidence>
<reference evidence="2 3" key="1">
    <citation type="submission" date="2023-08" db="EMBL/GenBank/DDBJ databases">
        <authorList>
            <person name="Park J.-S."/>
        </authorList>
    </citation>
    <scope>NUCLEOTIDE SEQUENCE [LARGE SCALE GENOMIC DNA]</scope>
    <source>
        <strain evidence="2 3">2205SS18-9</strain>
    </source>
</reference>